<evidence type="ECO:0000313" key="1">
    <source>
        <dbReference type="EMBL" id="KJV35274.1"/>
    </source>
</evidence>
<dbReference type="OrthoDB" id="9813050at2"/>
<reference evidence="1 2" key="1">
    <citation type="submission" date="2015-03" db="EMBL/GenBank/DDBJ databases">
        <title>Draft genome sequence of Luteibacter yeojuensis strain SU11.</title>
        <authorList>
            <person name="Sulaiman J."/>
            <person name="Priya K."/>
            <person name="Chan K.-G."/>
        </authorList>
    </citation>
    <scope>NUCLEOTIDE SEQUENCE [LARGE SCALE GENOMIC DNA]</scope>
    <source>
        <strain evidence="1 2">SU11</strain>
    </source>
</reference>
<evidence type="ECO:0008006" key="3">
    <source>
        <dbReference type="Google" id="ProtNLM"/>
    </source>
</evidence>
<proteinExistence type="predicted"/>
<gene>
    <name evidence="1" type="ORF">VI08_08235</name>
</gene>
<organism evidence="1 2">
    <name type="scientific">Luteibacter yeojuensis</name>
    <dbReference type="NCBI Taxonomy" id="345309"/>
    <lineage>
        <taxon>Bacteria</taxon>
        <taxon>Pseudomonadati</taxon>
        <taxon>Pseudomonadota</taxon>
        <taxon>Gammaproteobacteria</taxon>
        <taxon>Lysobacterales</taxon>
        <taxon>Rhodanobacteraceae</taxon>
        <taxon>Luteibacter</taxon>
    </lineage>
</organism>
<dbReference type="RefSeq" id="WP_045829088.1">
    <property type="nucleotide sequence ID" value="NZ_JZRB01000016.1"/>
</dbReference>
<dbReference type="AlphaFoldDB" id="A0A0F3KYT2"/>
<name>A0A0F3KYT2_9GAMM</name>
<keyword evidence="2" id="KW-1185">Reference proteome</keyword>
<dbReference type="PATRIC" id="fig|345309.4.peg.863"/>
<protein>
    <recommendedName>
        <fullName evidence="3">Abi-like protein</fullName>
    </recommendedName>
</protein>
<dbReference type="EMBL" id="JZRB01000016">
    <property type="protein sequence ID" value="KJV35274.1"/>
    <property type="molecule type" value="Genomic_DNA"/>
</dbReference>
<evidence type="ECO:0000313" key="2">
    <source>
        <dbReference type="Proteomes" id="UP000033651"/>
    </source>
</evidence>
<accession>A0A0F3KYT2</accession>
<dbReference type="Proteomes" id="UP000033651">
    <property type="component" value="Unassembled WGS sequence"/>
</dbReference>
<comment type="caution">
    <text evidence="1">The sequence shown here is derived from an EMBL/GenBank/DDBJ whole genome shotgun (WGS) entry which is preliminary data.</text>
</comment>
<sequence>MDWEKLEKHFSAARMARYCMQRGGCRTLASDDYRANLLIAGALMPVLQVLEIALRNGITGRLTEKYGTADWWSGWIGNPAYASQLKDIAAAREKLRRRGEHASPDKIVAELTFGFWATLFNARLQDDLWKDLRLVFPHCPKAMRKRHEVSSALNQMRLLRNRVFHHEPLLWLAPPLVDQHSLGRQAIQWIDPQLANWLDDLDALPSLWADKVS</sequence>